<proteinExistence type="predicted"/>
<keyword evidence="1" id="KW-1133">Transmembrane helix</keyword>
<dbReference type="AlphaFoldDB" id="A0A829LXF2"/>
<sequence length="178" mass="19448">MENFSTLEKWILWGTTIICAIIGLSIDGFLGFILLAVVAYFATKFAIKKHDERFPASLTPQEREAMKKEKEEKARIKAEKKGNSLLNKMVENQKLAQNRKESIKRTKLKAKMKCPRCGSKNIQPAGVHKGGFSVGKAVGGTVLTSPIGGVGALAGFAGKQTNKSDWVCLDCGKSFTIK</sequence>
<comment type="caution">
    <text evidence="2">The sequence shown here is derived from an EMBL/GenBank/DDBJ whole genome shotgun (WGS) entry which is preliminary data.</text>
</comment>
<accession>A0A829LXF2</accession>
<dbReference type="EMBL" id="AYHA01000016">
    <property type="protein sequence ID" value="ESS02250.1"/>
    <property type="molecule type" value="Genomic_DNA"/>
</dbReference>
<evidence type="ECO:0000313" key="3">
    <source>
        <dbReference type="Proteomes" id="UP000018412"/>
    </source>
</evidence>
<evidence type="ECO:0000313" key="2">
    <source>
        <dbReference type="EMBL" id="ESS02250.1"/>
    </source>
</evidence>
<name>A0A829LXF2_LIMFE</name>
<organism evidence="2 3">
    <name type="scientific">Limosilactobacillus fermentum NB-22</name>
    <dbReference type="NCBI Taxonomy" id="1408443"/>
    <lineage>
        <taxon>Bacteria</taxon>
        <taxon>Bacillati</taxon>
        <taxon>Bacillota</taxon>
        <taxon>Bacilli</taxon>
        <taxon>Lactobacillales</taxon>
        <taxon>Lactobacillaceae</taxon>
        <taxon>Limosilactobacillus</taxon>
    </lineage>
</organism>
<dbReference type="RefSeq" id="WP_023465563.1">
    <property type="nucleotide sequence ID" value="NZ_KI546187.1"/>
</dbReference>
<keyword evidence="1" id="KW-0472">Membrane</keyword>
<evidence type="ECO:0008006" key="4">
    <source>
        <dbReference type="Google" id="ProtNLM"/>
    </source>
</evidence>
<dbReference type="Proteomes" id="UP000018412">
    <property type="component" value="Unassembled WGS sequence"/>
</dbReference>
<feature type="transmembrane region" description="Helical" evidence="1">
    <location>
        <begin position="12"/>
        <end position="43"/>
    </location>
</feature>
<reference evidence="3" key="1">
    <citation type="submission" date="2013-10" db="EMBL/GenBank/DDBJ databases">
        <title>Draft genome sequence of Lactobacillus fermentum NB-22.</title>
        <authorList>
            <person name="Chaplin A.V."/>
            <person name="Shkoporov A.N."/>
            <person name="Khokhlova E.V."/>
            <person name="Efimov B.A."/>
            <person name="Kafarskaia L.I."/>
        </authorList>
    </citation>
    <scope>NUCLEOTIDE SEQUENCE [LARGE SCALE GENOMIC DNA]</scope>
    <source>
        <strain evidence="3">NB-22</strain>
    </source>
</reference>
<reference evidence="2 3" key="2">
    <citation type="journal article" date="2015" name="Genome Announc.">
        <title>Draft Genome Sequence of Lactobacillus fermentum NB-22.</title>
        <authorList>
            <person name="Chaplin A.V."/>
            <person name="Shkoporov A.N."/>
            <person name="Efimov B.A."/>
            <person name="Pikina A.P."/>
            <person name="Borisova O.Y."/>
            <person name="Gladko I.A."/>
            <person name="Postnikova E.A."/>
            <person name="Lordkipanidze A.E."/>
            <person name="Kafarskaia L.I."/>
        </authorList>
    </citation>
    <scope>NUCLEOTIDE SEQUENCE [LARGE SCALE GENOMIC DNA]</scope>
    <source>
        <strain evidence="2 3">NB-22</strain>
    </source>
</reference>
<keyword evidence="1" id="KW-0812">Transmembrane</keyword>
<protein>
    <recommendedName>
        <fullName evidence="4">Zn finger protein</fullName>
    </recommendedName>
</protein>
<gene>
    <name evidence="2" type="ORF">NB22_00360</name>
</gene>
<evidence type="ECO:0000256" key="1">
    <source>
        <dbReference type="SAM" id="Phobius"/>
    </source>
</evidence>